<accession>A0A2N0NC72</accession>
<dbReference type="EMBL" id="LLXJ01012268">
    <property type="protein sequence ID" value="PKB92119.1"/>
    <property type="molecule type" value="Genomic_DNA"/>
</dbReference>
<proteinExistence type="predicted"/>
<name>A0A2N0NC72_9GLOM</name>
<gene>
    <name evidence="1" type="ORF">RhiirA5_445966</name>
</gene>
<sequence>MFCLKLLVATINYLTRYGSITHFYVKFRKATSLFFHPYKFMRNILKLILKRFKGKYNKAAENGNEEAQYNLSTYKLGEKN</sequence>
<reference evidence="1 2" key="2">
    <citation type="submission" date="2017-09" db="EMBL/GenBank/DDBJ databases">
        <title>Extensive intraspecific genome diversity in a model arbuscular mycorrhizal fungus.</title>
        <authorList>
            <person name="Chen E.C."/>
            <person name="Morin E."/>
            <person name="Beaudet D."/>
            <person name="Noel J."/>
            <person name="Ndikumana S."/>
            <person name="Charron P."/>
            <person name="St-Onge C."/>
            <person name="Giorgi J."/>
            <person name="Grigoriev I.V."/>
            <person name="Roux C."/>
            <person name="Martin F.M."/>
            <person name="Corradi N."/>
        </authorList>
    </citation>
    <scope>NUCLEOTIDE SEQUENCE [LARGE SCALE GENOMIC DNA]</scope>
    <source>
        <strain evidence="1 2">A5</strain>
    </source>
</reference>
<organism evidence="1 2">
    <name type="scientific">Rhizophagus irregularis</name>
    <dbReference type="NCBI Taxonomy" id="588596"/>
    <lineage>
        <taxon>Eukaryota</taxon>
        <taxon>Fungi</taxon>
        <taxon>Fungi incertae sedis</taxon>
        <taxon>Mucoromycota</taxon>
        <taxon>Glomeromycotina</taxon>
        <taxon>Glomeromycetes</taxon>
        <taxon>Glomerales</taxon>
        <taxon>Glomeraceae</taxon>
        <taxon>Rhizophagus</taxon>
    </lineage>
</organism>
<evidence type="ECO:0000313" key="1">
    <source>
        <dbReference type="EMBL" id="PKB92119.1"/>
    </source>
</evidence>
<dbReference type="Proteomes" id="UP000232722">
    <property type="component" value="Unassembled WGS sequence"/>
</dbReference>
<comment type="caution">
    <text evidence="1">The sequence shown here is derived from an EMBL/GenBank/DDBJ whole genome shotgun (WGS) entry which is preliminary data.</text>
</comment>
<protein>
    <submittedName>
        <fullName evidence="1">Uncharacterized protein</fullName>
    </submittedName>
</protein>
<dbReference type="AlphaFoldDB" id="A0A2N0NC72"/>
<evidence type="ECO:0000313" key="2">
    <source>
        <dbReference type="Proteomes" id="UP000232722"/>
    </source>
</evidence>
<reference evidence="1 2" key="1">
    <citation type="submission" date="2016-04" db="EMBL/GenBank/DDBJ databases">
        <title>Genome analyses suggest a sexual origin of heterokaryosis in a supposedly ancient asexual fungus.</title>
        <authorList>
            <person name="Ropars J."/>
            <person name="Sedzielewska K."/>
            <person name="Noel J."/>
            <person name="Charron P."/>
            <person name="Farinelli L."/>
            <person name="Marton T."/>
            <person name="Kruger M."/>
            <person name="Pelin A."/>
            <person name="Brachmann A."/>
            <person name="Corradi N."/>
        </authorList>
    </citation>
    <scope>NUCLEOTIDE SEQUENCE [LARGE SCALE GENOMIC DNA]</scope>
    <source>
        <strain evidence="1 2">A5</strain>
    </source>
</reference>